<feature type="coiled-coil region" evidence="1">
    <location>
        <begin position="322"/>
        <end position="349"/>
    </location>
</feature>
<name>A0A9W6HFV7_9MICO</name>
<dbReference type="EMBL" id="BSEO01000004">
    <property type="protein sequence ID" value="GLJ79597.1"/>
    <property type="molecule type" value="Genomic_DNA"/>
</dbReference>
<feature type="compositionally biased region" description="Polar residues" evidence="2">
    <location>
        <begin position="189"/>
        <end position="202"/>
    </location>
</feature>
<keyword evidence="1" id="KW-0175">Coiled coil</keyword>
<evidence type="ECO:0000313" key="3">
    <source>
        <dbReference type="EMBL" id="GLJ79597.1"/>
    </source>
</evidence>
<feature type="region of interest" description="Disordered" evidence="2">
    <location>
        <begin position="1"/>
        <end position="28"/>
    </location>
</feature>
<accession>A0A9W6HFV7</accession>
<protein>
    <recommendedName>
        <fullName evidence="5">Replication protein</fullName>
    </recommendedName>
</protein>
<sequence length="375" mass="40789">MVAVAAPFASTDAPDVGESHSPRSSWALPAPTGAYGPLRAWASGNAWFDAVMDVLATPEGEALRRAARVAPGTLLRVAYDDRMSADRSTGRDVTTAHETVAERLGMSAKTVQRARLLLEAMGLAVTVVGGRYLTNEEREQARRTHGGDQVRAASTRALVMPSTPPPSRSTSTPAKPESVENVHLPVSPSGEQVSHLPESSPTRALRARKGTAPRRPATTRRTTEATPRGLAVQQLAARLVQRMPWLGEQQHIGRLCRLVDRMMLVERGWTAQQIVDQIERHSRSAGLQVAPSAAQRNPLGYFAWLVNRAISADELAPFEQVAQKRQQRIAAAQERAAAEQARRQQIAAEAAEIDAVIAAMHQQFPKRTSTPRLFV</sequence>
<evidence type="ECO:0008006" key="5">
    <source>
        <dbReference type="Google" id="ProtNLM"/>
    </source>
</evidence>
<evidence type="ECO:0000256" key="2">
    <source>
        <dbReference type="SAM" id="MobiDB-lite"/>
    </source>
</evidence>
<organism evidence="3 4">
    <name type="scientific">Microbacterium imperiale</name>
    <dbReference type="NCBI Taxonomy" id="33884"/>
    <lineage>
        <taxon>Bacteria</taxon>
        <taxon>Bacillati</taxon>
        <taxon>Actinomycetota</taxon>
        <taxon>Actinomycetes</taxon>
        <taxon>Micrococcales</taxon>
        <taxon>Microbacteriaceae</taxon>
        <taxon>Microbacterium</taxon>
    </lineage>
</organism>
<proteinExistence type="predicted"/>
<keyword evidence="4" id="KW-1185">Reference proteome</keyword>
<reference evidence="3" key="2">
    <citation type="submission" date="2023-01" db="EMBL/GenBank/DDBJ databases">
        <authorList>
            <person name="Sun Q."/>
            <person name="Evtushenko L."/>
        </authorList>
    </citation>
    <scope>NUCLEOTIDE SEQUENCE</scope>
    <source>
        <strain evidence="3">VKM Ac-1447</strain>
    </source>
</reference>
<evidence type="ECO:0000256" key="1">
    <source>
        <dbReference type="SAM" id="Coils"/>
    </source>
</evidence>
<comment type="caution">
    <text evidence="3">The sequence shown here is derived from an EMBL/GenBank/DDBJ whole genome shotgun (WGS) entry which is preliminary data.</text>
</comment>
<gene>
    <name evidence="3" type="ORF">GCM10017586_12790</name>
</gene>
<feature type="compositionally biased region" description="Low complexity" evidence="2">
    <location>
        <begin position="213"/>
        <end position="227"/>
    </location>
</feature>
<reference evidence="3" key="1">
    <citation type="journal article" date="2014" name="Int. J. Syst. Evol. Microbiol.">
        <title>Complete genome sequence of Corynebacterium casei LMG S-19264T (=DSM 44701T), isolated from a smear-ripened cheese.</title>
        <authorList>
            <consortium name="US DOE Joint Genome Institute (JGI-PGF)"/>
            <person name="Walter F."/>
            <person name="Albersmeier A."/>
            <person name="Kalinowski J."/>
            <person name="Ruckert C."/>
        </authorList>
    </citation>
    <scope>NUCLEOTIDE SEQUENCE</scope>
    <source>
        <strain evidence="3">VKM Ac-1447</strain>
    </source>
</reference>
<evidence type="ECO:0000313" key="4">
    <source>
        <dbReference type="Proteomes" id="UP001142317"/>
    </source>
</evidence>
<feature type="region of interest" description="Disordered" evidence="2">
    <location>
        <begin position="156"/>
        <end position="227"/>
    </location>
</feature>
<dbReference type="AlphaFoldDB" id="A0A9W6HFV7"/>
<dbReference type="Proteomes" id="UP001142317">
    <property type="component" value="Unassembled WGS sequence"/>
</dbReference>